<feature type="transmembrane region" description="Helical" evidence="7">
    <location>
        <begin position="33"/>
        <end position="52"/>
    </location>
</feature>
<keyword evidence="4 7" id="KW-1133">Transmembrane helix</keyword>
<evidence type="ECO:0000256" key="6">
    <source>
        <dbReference type="SAM" id="MobiDB-lite"/>
    </source>
</evidence>
<keyword evidence="10" id="KW-1185">Reference proteome</keyword>
<evidence type="ECO:0000256" key="3">
    <source>
        <dbReference type="ARBA" id="ARBA00022692"/>
    </source>
</evidence>
<evidence type="ECO:0000256" key="5">
    <source>
        <dbReference type="ARBA" id="ARBA00023136"/>
    </source>
</evidence>
<dbReference type="Proteomes" id="UP001183643">
    <property type="component" value="Unassembled WGS sequence"/>
</dbReference>
<evidence type="ECO:0000256" key="4">
    <source>
        <dbReference type="ARBA" id="ARBA00022989"/>
    </source>
</evidence>
<feature type="transmembrane region" description="Helical" evidence="7">
    <location>
        <begin position="7"/>
        <end position="27"/>
    </location>
</feature>
<keyword evidence="5 7" id="KW-0472">Membrane</keyword>
<dbReference type="RefSeq" id="WP_310364237.1">
    <property type="nucleotide sequence ID" value="NZ_JAVDYB010000001.1"/>
</dbReference>
<accession>A0AAE4C954</accession>
<protein>
    <submittedName>
        <fullName evidence="9">Drug/metabolite transporter (DMT)-like permease</fullName>
    </submittedName>
</protein>
<name>A0AAE4C954_9ACTN</name>
<dbReference type="Pfam" id="PF00892">
    <property type="entry name" value="EamA"/>
    <property type="match status" value="2"/>
</dbReference>
<feature type="transmembrane region" description="Helical" evidence="7">
    <location>
        <begin position="142"/>
        <end position="165"/>
    </location>
</feature>
<feature type="transmembrane region" description="Helical" evidence="7">
    <location>
        <begin position="89"/>
        <end position="110"/>
    </location>
</feature>
<dbReference type="PANTHER" id="PTHR32322">
    <property type="entry name" value="INNER MEMBRANE TRANSPORTER"/>
    <property type="match status" value="1"/>
</dbReference>
<dbReference type="EMBL" id="JAVDYB010000001">
    <property type="protein sequence ID" value="MDR7274469.1"/>
    <property type="molecule type" value="Genomic_DNA"/>
</dbReference>
<dbReference type="InterPro" id="IPR037185">
    <property type="entry name" value="EmrE-like"/>
</dbReference>
<dbReference type="InterPro" id="IPR000620">
    <property type="entry name" value="EamA_dom"/>
</dbReference>
<evidence type="ECO:0000313" key="10">
    <source>
        <dbReference type="Proteomes" id="UP001183643"/>
    </source>
</evidence>
<dbReference type="AlphaFoldDB" id="A0AAE4C954"/>
<feature type="domain" description="EamA" evidence="8">
    <location>
        <begin position="146"/>
        <end position="279"/>
    </location>
</feature>
<evidence type="ECO:0000256" key="2">
    <source>
        <dbReference type="ARBA" id="ARBA00007362"/>
    </source>
</evidence>
<dbReference type="GO" id="GO:0016020">
    <property type="term" value="C:membrane"/>
    <property type="evidence" value="ECO:0007669"/>
    <property type="project" value="UniProtKB-SubCell"/>
</dbReference>
<feature type="transmembrane region" description="Helical" evidence="7">
    <location>
        <begin position="64"/>
        <end position="83"/>
    </location>
</feature>
<feature type="region of interest" description="Disordered" evidence="6">
    <location>
        <begin position="285"/>
        <end position="308"/>
    </location>
</feature>
<feature type="transmembrane region" description="Helical" evidence="7">
    <location>
        <begin position="117"/>
        <end position="136"/>
    </location>
</feature>
<feature type="transmembrane region" description="Helical" evidence="7">
    <location>
        <begin position="205"/>
        <end position="227"/>
    </location>
</feature>
<proteinExistence type="inferred from homology"/>
<evidence type="ECO:0000256" key="7">
    <source>
        <dbReference type="SAM" id="Phobius"/>
    </source>
</evidence>
<feature type="transmembrane region" description="Helical" evidence="7">
    <location>
        <begin position="177"/>
        <end position="199"/>
    </location>
</feature>
<dbReference type="InterPro" id="IPR050638">
    <property type="entry name" value="AA-Vitamin_Transporters"/>
</dbReference>
<organism evidence="9 10">
    <name type="scientific">Catenuloplanes atrovinosus</name>
    <dbReference type="NCBI Taxonomy" id="137266"/>
    <lineage>
        <taxon>Bacteria</taxon>
        <taxon>Bacillati</taxon>
        <taxon>Actinomycetota</taxon>
        <taxon>Actinomycetes</taxon>
        <taxon>Micromonosporales</taxon>
        <taxon>Micromonosporaceae</taxon>
        <taxon>Catenuloplanes</taxon>
    </lineage>
</organism>
<sequence>MNRRAWFLFLTVSLLWGMPYLLIKVAIEDLSPLAVVFGRLAIAALVLLPIAAARGVLTALRGRLLVITTISFVHIVGPFLLITYGEVHISSSLTALLIAIEPAVVTLLLLRTEPLSLGRAAGLGLGFAGVAVLVGADISGDRLGLIGAGMVLLATIGYAVATILVQRWAADVPPVALTAGTTTISSLVLLPFALFALPVAPVRPVSWLALAGLGVLCTAVALLAFYGLIAEAGPSRAGLVTYVNPVVAVLLGVALLGEPIGVATVAGFALIASGCWLSTRPARPSAPAGDEVPETLPATRDAAVTTPA</sequence>
<evidence type="ECO:0000313" key="9">
    <source>
        <dbReference type="EMBL" id="MDR7274469.1"/>
    </source>
</evidence>
<gene>
    <name evidence="9" type="ORF">J2S41_001247</name>
</gene>
<dbReference type="PANTHER" id="PTHR32322:SF2">
    <property type="entry name" value="EAMA DOMAIN-CONTAINING PROTEIN"/>
    <property type="match status" value="1"/>
</dbReference>
<comment type="similarity">
    <text evidence="2">Belongs to the EamA transporter family.</text>
</comment>
<dbReference type="SUPFAM" id="SSF103481">
    <property type="entry name" value="Multidrug resistance efflux transporter EmrE"/>
    <property type="match status" value="2"/>
</dbReference>
<comment type="caution">
    <text evidence="9">The sequence shown here is derived from an EMBL/GenBank/DDBJ whole genome shotgun (WGS) entry which is preliminary data.</text>
</comment>
<feature type="domain" description="EamA" evidence="8">
    <location>
        <begin position="6"/>
        <end position="134"/>
    </location>
</feature>
<keyword evidence="3 7" id="KW-0812">Transmembrane</keyword>
<evidence type="ECO:0000256" key="1">
    <source>
        <dbReference type="ARBA" id="ARBA00004141"/>
    </source>
</evidence>
<comment type="subcellular location">
    <subcellularLocation>
        <location evidence="1">Membrane</location>
        <topology evidence="1">Multi-pass membrane protein</topology>
    </subcellularLocation>
</comment>
<evidence type="ECO:0000259" key="8">
    <source>
        <dbReference type="Pfam" id="PF00892"/>
    </source>
</evidence>
<reference evidence="9" key="1">
    <citation type="submission" date="2023-07" db="EMBL/GenBank/DDBJ databases">
        <title>Sequencing the genomes of 1000 actinobacteria strains.</title>
        <authorList>
            <person name="Klenk H.-P."/>
        </authorList>
    </citation>
    <scope>NUCLEOTIDE SEQUENCE</scope>
    <source>
        <strain evidence="9">DSM 44707</strain>
    </source>
</reference>